<evidence type="ECO:0000259" key="4">
    <source>
        <dbReference type="Pfam" id="PF01368"/>
    </source>
</evidence>
<feature type="domain" description="DDH" evidence="4">
    <location>
        <begin position="367"/>
        <end position="521"/>
    </location>
</feature>
<keyword evidence="3" id="KW-0812">Transmembrane</keyword>
<dbReference type="EC" id="3.1.4.-" evidence="1"/>
<organism evidence="6 7">
    <name type="scientific">Alkalibaculum sporogenes</name>
    <dbReference type="NCBI Taxonomy" id="2655001"/>
    <lineage>
        <taxon>Bacteria</taxon>
        <taxon>Bacillati</taxon>
        <taxon>Bacillota</taxon>
        <taxon>Clostridia</taxon>
        <taxon>Eubacteriales</taxon>
        <taxon>Eubacteriaceae</taxon>
        <taxon>Alkalibaculum</taxon>
    </lineage>
</organism>
<dbReference type="InterPro" id="IPR014528">
    <property type="entry name" value="GdpP/PdeA"/>
</dbReference>
<dbReference type="Pfam" id="PF02272">
    <property type="entry name" value="DHHA1"/>
    <property type="match status" value="1"/>
</dbReference>
<dbReference type="SUPFAM" id="SSF64182">
    <property type="entry name" value="DHH phosphoesterases"/>
    <property type="match status" value="1"/>
</dbReference>
<comment type="catalytic activity">
    <reaction evidence="1">
        <text>3',3'-c-di-AMP + H2O = 5'-O-phosphonoadenylyl-(3'-&gt;5')-adenosine + H(+)</text>
        <dbReference type="Rhea" id="RHEA:54420"/>
        <dbReference type="ChEBI" id="CHEBI:15377"/>
        <dbReference type="ChEBI" id="CHEBI:15378"/>
        <dbReference type="ChEBI" id="CHEBI:71500"/>
        <dbReference type="ChEBI" id="CHEBI:138171"/>
    </reaction>
</comment>
<feature type="binding site" evidence="2">
    <location>
        <position position="379"/>
    </location>
    <ligand>
        <name>Mn(2+)</name>
        <dbReference type="ChEBI" id="CHEBI:29035"/>
        <label>2</label>
    </ligand>
</feature>
<feature type="domain" description="DHHA1" evidence="5">
    <location>
        <begin position="591"/>
        <end position="676"/>
    </location>
</feature>
<dbReference type="Pfam" id="PF24898">
    <property type="entry name" value="GGDEF_GdpP"/>
    <property type="match status" value="1"/>
</dbReference>
<keyword evidence="1 3" id="KW-0472">Membrane</keyword>
<protein>
    <recommendedName>
        <fullName evidence="1">Cyclic-di-AMP phosphodiesterase</fullName>
        <ecNumber evidence="1">3.1.4.-</ecNumber>
    </recommendedName>
</protein>
<keyword evidence="1" id="KW-0378">Hydrolase</keyword>
<keyword evidence="3" id="KW-1133">Transmembrane helix</keyword>
<keyword evidence="2" id="KW-0479">Metal-binding</keyword>
<dbReference type="InterPro" id="IPR001667">
    <property type="entry name" value="DDH_dom"/>
</dbReference>
<feature type="binding site" evidence="2">
    <location>
        <position position="524"/>
    </location>
    <ligand>
        <name>Mn(2+)</name>
        <dbReference type="ChEBI" id="CHEBI:29035"/>
        <label>2</label>
    </ligand>
</feature>
<dbReference type="Pfam" id="PF01368">
    <property type="entry name" value="DHH"/>
    <property type="match status" value="1"/>
</dbReference>
<dbReference type="FunFam" id="3.90.1640.10:FF:000002">
    <property type="entry name" value="Cyclic-di-AMP phosphodiesterase"/>
    <property type="match status" value="1"/>
</dbReference>
<feature type="transmembrane region" description="Helical" evidence="3">
    <location>
        <begin position="31"/>
        <end position="63"/>
    </location>
</feature>
<dbReference type="Gene3D" id="3.10.310.30">
    <property type="match status" value="1"/>
</dbReference>
<comment type="subcellular location">
    <subcellularLocation>
        <location evidence="1">Cell membrane</location>
    </subcellularLocation>
</comment>
<dbReference type="GO" id="GO:0005886">
    <property type="term" value="C:plasma membrane"/>
    <property type="evidence" value="ECO:0007669"/>
    <property type="project" value="UniProtKB-SubCell"/>
</dbReference>
<comment type="similarity">
    <text evidence="1">Belongs to the GdpP/PdeA phosphodiesterase family.</text>
</comment>
<comment type="caution">
    <text evidence="6">The sequence shown here is derived from an EMBL/GenBank/DDBJ whole genome shotgun (WGS) entry which is preliminary data.</text>
</comment>
<feature type="binding site" evidence="2">
    <location>
        <position position="469"/>
    </location>
    <ligand>
        <name>Mn(2+)</name>
        <dbReference type="ChEBI" id="CHEBI:29035"/>
        <label>2</label>
    </ligand>
</feature>
<dbReference type="PANTHER" id="PTHR47618">
    <property type="entry name" value="BIFUNCTIONAL OLIGORIBONUCLEASE AND PAP PHOSPHATASE NRNA"/>
    <property type="match status" value="1"/>
</dbReference>
<reference evidence="6 7" key="1">
    <citation type="submission" date="2019-10" db="EMBL/GenBank/DDBJ databases">
        <title>Alkalibaculum tamaniensis sp.nov., a new alkaliphilic acetogen, isolated on methoxylated aromatics from a mud volcano.</title>
        <authorList>
            <person name="Khomyakova M.A."/>
            <person name="Merkel A.Y."/>
            <person name="Bonch-Osmolovskaya E.A."/>
            <person name="Slobodkin A.I."/>
        </authorList>
    </citation>
    <scope>NUCLEOTIDE SEQUENCE [LARGE SCALE GENOMIC DNA]</scope>
    <source>
        <strain evidence="6 7">M08DMB</strain>
    </source>
</reference>
<comment type="cofactor">
    <cofactor evidence="2">
        <name>Mn(2+)</name>
        <dbReference type="ChEBI" id="CHEBI:29035"/>
    </cofactor>
    <text evidence="2">For phosphodiesterase activity, probably binds 2 Mn(2+) per subunit.</text>
</comment>
<dbReference type="Gene3D" id="3.90.1640.10">
    <property type="entry name" value="inorganic pyrophosphatase (n-terminal core)"/>
    <property type="match status" value="1"/>
</dbReference>
<evidence type="ECO:0000256" key="1">
    <source>
        <dbReference type="PIRNR" id="PIRNR026583"/>
    </source>
</evidence>
<dbReference type="PIRSF" id="PIRSF026583">
    <property type="entry name" value="YybT"/>
    <property type="match status" value="1"/>
</dbReference>
<dbReference type="GO" id="GO:0016787">
    <property type="term" value="F:hydrolase activity"/>
    <property type="evidence" value="ECO:0007669"/>
    <property type="project" value="UniProtKB-UniRule"/>
</dbReference>
<sequence length="681" mass="77119">MYINVNFKFTGVVKTVNSKKIIKFFIPNQNIYLWIIGILVLILFRYNIIISLIGGVIFVYLVYYKATTTYKSEERWKEIVENLTLDIDAATQNILLDLPFPLLIIKKDGEVIWYNSYFREACKVETNILSMKITDLLTDIDLNDINKIIGNKNSINYSLGEKIFKVFSNAVESINSEDILMLYWLDITDYELIKQNYISEKPLIAYIQIDNYDEVLQDSSESYRPLINAVIDRKINAWAKELDAFIKKYETDKYIMVFEQKYLSPLEEKRFNILDIIRETQSGNKIPVTLSIGVGNSQNSLSFMDSQRLSKSALDIALARGGDQCVVKKDEKISYYGGKSQAIEKRTKVKARVKAHGIKELIQNSDKVYILGHQIPDVDCLGAALGIYRCSKFLDKETNIIFNKSNPSVDILYETLIKNNYSDVFISSEIASKNITSNTLVIAVDVHRRSFVEDSNILDKAEKIIIIDHHRRGSDFIDDAVMVYLEPYASSTCELVSEIIEYMDEGIKLEEVEATALLAGIYMDTKNFSFRTGVRTFEAASFLKRKGADINKCKQLLKDDKDIFVAKIEAVKDAEITEENMAIASIDYTSDKIKLIVAQTADELLNLQGVNASFVIAQDDGVAIISGRSLGDVNVQVILEKLGGGGHLSVAGAQLENVSNEEAKIMLKQEIKDYIREGEDK</sequence>
<feature type="binding site" evidence="2">
    <location>
        <position position="445"/>
    </location>
    <ligand>
        <name>Mn(2+)</name>
        <dbReference type="ChEBI" id="CHEBI:29035"/>
        <label>2</label>
    </ligand>
</feature>
<dbReference type="EMBL" id="WHNX01000007">
    <property type="protein sequence ID" value="MPW25297.1"/>
    <property type="molecule type" value="Genomic_DNA"/>
</dbReference>
<evidence type="ECO:0000313" key="7">
    <source>
        <dbReference type="Proteomes" id="UP000440004"/>
    </source>
</evidence>
<dbReference type="PANTHER" id="PTHR47618:SF2">
    <property type="entry name" value="CYCLIC-DI-AMP PHOSPHODIESTERASE GDPP"/>
    <property type="match status" value="1"/>
</dbReference>
<dbReference type="GO" id="GO:0003676">
    <property type="term" value="F:nucleic acid binding"/>
    <property type="evidence" value="ECO:0007669"/>
    <property type="project" value="UniProtKB-UniRule"/>
</dbReference>
<comment type="function">
    <text evidence="1">Has phosphodiesterase (PDE) activity against cyclic-di-AMP (c-di-AMP).</text>
</comment>
<accession>A0A6A7K7W3</accession>
<keyword evidence="1" id="KW-1003">Cell membrane</keyword>
<dbReference type="InterPro" id="IPR003156">
    <property type="entry name" value="DHHA1_dom"/>
</dbReference>
<feature type="binding site" evidence="2">
    <location>
        <position position="373"/>
    </location>
    <ligand>
        <name>Mn(2+)</name>
        <dbReference type="ChEBI" id="CHEBI:29035"/>
        <label>1</label>
    </ligand>
</feature>
<name>A0A6A7K7W3_9FIRM</name>
<gene>
    <name evidence="6" type="ORF">GC105_05805</name>
</gene>
<dbReference type="InterPro" id="IPR038763">
    <property type="entry name" value="DHH_sf"/>
</dbReference>
<evidence type="ECO:0000256" key="2">
    <source>
        <dbReference type="PIRSR" id="PIRSR026583-50"/>
    </source>
</evidence>
<feature type="binding site" evidence="2">
    <location>
        <position position="445"/>
    </location>
    <ligand>
        <name>Mn(2+)</name>
        <dbReference type="ChEBI" id="CHEBI:29035"/>
        <label>1</label>
    </ligand>
</feature>
<evidence type="ECO:0000256" key="3">
    <source>
        <dbReference type="SAM" id="Phobius"/>
    </source>
</evidence>
<dbReference type="Gene3D" id="3.30.450.20">
    <property type="entry name" value="PAS domain"/>
    <property type="match status" value="1"/>
</dbReference>
<evidence type="ECO:0000259" key="5">
    <source>
        <dbReference type="Pfam" id="PF02272"/>
    </source>
</evidence>
<proteinExistence type="inferred from homology"/>
<dbReference type="Proteomes" id="UP000440004">
    <property type="component" value="Unassembled WGS sequence"/>
</dbReference>
<feature type="binding site" evidence="2">
    <location>
        <position position="377"/>
    </location>
    <ligand>
        <name>Mn(2+)</name>
        <dbReference type="ChEBI" id="CHEBI:29035"/>
        <label>1</label>
    </ligand>
</feature>
<keyword evidence="2" id="KW-0464">Manganese</keyword>
<dbReference type="GO" id="GO:0046872">
    <property type="term" value="F:metal ion binding"/>
    <property type="evidence" value="ECO:0007669"/>
    <property type="project" value="UniProtKB-KW"/>
</dbReference>
<dbReference type="AlphaFoldDB" id="A0A6A7K7W3"/>
<keyword evidence="7" id="KW-1185">Reference proteome</keyword>
<dbReference type="InterPro" id="IPR051319">
    <property type="entry name" value="Oligoribo/pAp-PDE_c-di-AMP_PDE"/>
</dbReference>
<evidence type="ECO:0000313" key="6">
    <source>
        <dbReference type="EMBL" id="MPW25297.1"/>
    </source>
</evidence>